<sequence length="438" mass="48820">MKKSFSNKSRREMLIVGLPALALIIALFWIASMFVQPAPPKLLYMSTGSEGGAYHGYAKRYKEILARHGITLELQTSSGALENLQRLKDVNTHFTIGFVQGGTATAKDGENLMSLGSMYYEPLWVFYRSKAPLDRIVQLQGKKLAVGVEGSGTRKLALQILGANNMGKGLESLAPLAGDAAADALQKELVDAVFIITGADSVAVHKMLDMEGVRLMNFAQAGAYVKRFPFLSQVTLPRGVVDLVRDIPGQDITLIATTANLIARDAIHPALVSLLAQAATEVHGETGMFQQAREFPAVKDLTFEVSKDAERYYKSGPPFLQRYLPFWAAVLVDRILVMALPLLVLIPILRAIPALYKWRITSRIYRWYGELSALESEIKRQYDPTRYADYLAQIDNMEDRANNRPIPVAYTHLRYTLREHINLVRASLARKRAEERPV</sequence>
<feature type="transmembrane region" description="Helical" evidence="1">
    <location>
        <begin position="324"/>
        <end position="349"/>
    </location>
</feature>
<dbReference type="PANTHER" id="PTHR42941">
    <property type="entry name" value="SLL1037 PROTEIN"/>
    <property type="match status" value="1"/>
</dbReference>
<keyword evidence="2" id="KW-0675">Receptor</keyword>
<keyword evidence="1" id="KW-1133">Transmembrane helix</keyword>
<dbReference type="Gene3D" id="3.40.190.10">
    <property type="entry name" value="Periplasmic binding protein-like II"/>
    <property type="match status" value="2"/>
</dbReference>
<keyword evidence="1" id="KW-0812">Transmembrane</keyword>
<organism evidence="2 3">
    <name type="scientific">Sulfurirhabdus autotrophica</name>
    <dbReference type="NCBI Taxonomy" id="1706046"/>
    <lineage>
        <taxon>Bacteria</taxon>
        <taxon>Pseudomonadati</taxon>
        <taxon>Pseudomonadota</taxon>
        <taxon>Betaproteobacteria</taxon>
        <taxon>Nitrosomonadales</taxon>
        <taxon>Sulfuricellaceae</taxon>
        <taxon>Sulfurirhabdus</taxon>
    </lineage>
</organism>
<dbReference type="RefSeq" id="WP_124947317.1">
    <property type="nucleotide sequence ID" value="NZ_BHVT01000073.1"/>
</dbReference>
<reference evidence="2 3" key="1">
    <citation type="submission" date="2019-03" db="EMBL/GenBank/DDBJ databases">
        <title>Genomic Encyclopedia of Type Strains, Phase IV (KMG-IV): sequencing the most valuable type-strain genomes for metagenomic binning, comparative biology and taxonomic classification.</title>
        <authorList>
            <person name="Goeker M."/>
        </authorList>
    </citation>
    <scope>NUCLEOTIDE SEQUENCE [LARGE SCALE GENOMIC DNA]</scope>
    <source>
        <strain evidence="2 3">DSM 100309</strain>
    </source>
</reference>
<dbReference type="SUPFAM" id="SSF53850">
    <property type="entry name" value="Periplasmic binding protein-like II"/>
    <property type="match status" value="1"/>
</dbReference>
<evidence type="ECO:0000256" key="1">
    <source>
        <dbReference type="SAM" id="Phobius"/>
    </source>
</evidence>
<dbReference type="EMBL" id="SMCO01000001">
    <property type="protein sequence ID" value="TCV90797.1"/>
    <property type="molecule type" value="Genomic_DNA"/>
</dbReference>
<protein>
    <submittedName>
        <fullName evidence="2">TRAP transporter TAXI family solute receptor</fullName>
    </submittedName>
</protein>
<dbReference type="Proteomes" id="UP000295367">
    <property type="component" value="Unassembled WGS sequence"/>
</dbReference>
<accession>A0A4R3YF32</accession>
<dbReference type="AlphaFoldDB" id="A0A4R3YF32"/>
<dbReference type="InterPro" id="IPR011852">
    <property type="entry name" value="TRAP_TAXI"/>
</dbReference>
<evidence type="ECO:0000313" key="2">
    <source>
        <dbReference type="EMBL" id="TCV90797.1"/>
    </source>
</evidence>
<dbReference type="PANTHER" id="PTHR42941:SF1">
    <property type="entry name" value="SLL1037 PROTEIN"/>
    <property type="match status" value="1"/>
</dbReference>
<name>A0A4R3YF32_9PROT</name>
<proteinExistence type="predicted"/>
<comment type="caution">
    <text evidence="2">The sequence shown here is derived from an EMBL/GenBank/DDBJ whole genome shotgun (WGS) entry which is preliminary data.</text>
</comment>
<keyword evidence="3" id="KW-1185">Reference proteome</keyword>
<dbReference type="Pfam" id="PF16868">
    <property type="entry name" value="NMT1_3"/>
    <property type="match status" value="1"/>
</dbReference>
<gene>
    <name evidence="2" type="ORF">EDC63_101771</name>
</gene>
<dbReference type="OrthoDB" id="237270at2"/>
<keyword evidence="1" id="KW-0472">Membrane</keyword>
<evidence type="ECO:0000313" key="3">
    <source>
        <dbReference type="Proteomes" id="UP000295367"/>
    </source>
</evidence>